<dbReference type="EnsemblMetazoa" id="CJA39171.1">
    <property type="protein sequence ID" value="CJA39171.1"/>
    <property type="gene ID" value="WBGene00215018"/>
</dbReference>
<evidence type="ECO:0000313" key="2">
    <source>
        <dbReference type="Proteomes" id="UP000005237"/>
    </source>
</evidence>
<dbReference type="Proteomes" id="UP000005237">
    <property type="component" value="Unassembled WGS sequence"/>
</dbReference>
<dbReference type="AlphaFoldDB" id="A0A8R1IXN4"/>
<proteinExistence type="predicted"/>
<evidence type="ECO:0000313" key="1">
    <source>
        <dbReference type="EnsemblMetazoa" id="CJA39171.1"/>
    </source>
</evidence>
<organism evidence="1 2">
    <name type="scientific">Caenorhabditis japonica</name>
    <dbReference type="NCBI Taxonomy" id="281687"/>
    <lineage>
        <taxon>Eukaryota</taxon>
        <taxon>Metazoa</taxon>
        <taxon>Ecdysozoa</taxon>
        <taxon>Nematoda</taxon>
        <taxon>Chromadorea</taxon>
        <taxon>Rhabditida</taxon>
        <taxon>Rhabditina</taxon>
        <taxon>Rhabditomorpha</taxon>
        <taxon>Rhabditoidea</taxon>
        <taxon>Rhabditidae</taxon>
        <taxon>Peloderinae</taxon>
        <taxon>Caenorhabditis</taxon>
    </lineage>
</organism>
<sequence length="72" mass="7948">MAIIRGRQMGMDMPTLAKQFKTSESVIWATLNTPNLSKATGRPLKTSSGDNRIIVRISKKTPRLTSTDITQS</sequence>
<accession>A0A8R1IXN4</accession>
<keyword evidence="2" id="KW-1185">Reference proteome</keyword>
<reference evidence="1" key="2">
    <citation type="submission" date="2022-06" db="UniProtKB">
        <authorList>
            <consortium name="EnsemblMetazoa"/>
        </authorList>
    </citation>
    <scope>IDENTIFICATION</scope>
    <source>
        <strain evidence="1">DF5081</strain>
    </source>
</reference>
<protein>
    <submittedName>
        <fullName evidence="1">Uncharacterized protein</fullName>
    </submittedName>
</protein>
<name>A0A8R1IXN4_CAEJA</name>
<reference evidence="2" key="1">
    <citation type="submission" date="2010-08" db="EMBL/GenBank/DDBJ databases">
        <authorList>
            <consortium name="Caenorhabditis japonica Sequencing Consortium"/>
            <person name="Wilson R.K."/>
        </authorList>
    </citation>
    <scope>NUCLEOTIDE SEQUENCE [LARGE SCALE GENOMIC DNA]</scope>
    <source>
        <strain evidence="2">DF5081</strain>
    </source>
</reference>